<sequence>MERGVRGGISGRLDPSCLRSDGFGRSGGLVFLSALLLDGRPATKTCWVAARTSSSSIEYLLARLNKSSIVVGGFLASDSKNGVLGQMLRLKISEHKYCPTKASDRSLKLPTELGERRGEHVIQPFADGANGWLVWDVSPSWLFRWVRMNVPHHGGDYGVTMRGERFAPWGWPWGQGVVPRLWPLVALIFQALDILIPVLVEALSLLLGPSNADVEEALMLKPGCVTQRFLLSIFLSLGGELSAVFRCQLSPFDG</sequence>
<organism evidence="1 2">
    <name type="scientific">Vitis vinifera</name>
    <name type="common">Grape</name>
    <dbReference type="NCBI Taxonomy" id="29760"/>
    <lineage>
        <taxon>Eukaryota</taxon>
        <taxon>Viridiplantae</taxon>
        <taxon>Streptophyta</taxon>
        <taxon>Embryophyta</taxon>
        <taxon>Tracheophyta</taxon>
        <taxon>Spermatophyta</taxon>
        <taxon>Magnoliopsida</taxon>
        <taxon>eudicotyledons</taxon>
        <taxon>Gunneridae</taxon>
        <taxon>Pentapetalae</taxon>
        <taxon>rosids</taxon>
        <taxon>Vitales</taxon>
        <taxon>Vitaceae</taxon>
        <taxon>Viteae</taxon>
        <taxon>Vitis</taxon>
    </lineage>
</organism>
<dbReference type="EMBL" id="QGNW01000019">
    <property type="protein sequence ID" value="RVX15062.1"/>
    <property type="molecule type" value="Genomic_DNA"/>
</dbReference>
<dbReference type="AlphaFoldDB" id="A0A438K1H3"/>
<protein>
    <submittedName>
        <fullName evidence="1">Uncharacterized protein</fullName>
    </submittedName>
</protein>
<dbReference type="Proteomes" id="UP000288805">
    <property type="component" value="Unassembled WGS sequence"/>
</dbReference>
<proteinExistence type="predicted"/>
<reference evidence="1 2" key="1">
    <citation type="journal article" date="2018" name="PLoS Genet.">
        <title>Population sequencing reveals clonal diversity and ancestral inbreeding in the grapevine cultivar Chardonnay.</title>
        <authorList>
            <person name="Roach M.J."/>
            <person name="Johnson D.L."/>
            <person name="Bohlmann J."/>
            <person name="van Vuuren H.J."/>
            <person name="Jones S.J."/>
            <person name="Pretorius I.S."/>
            <person name="Schmidt S.A."/>
            <person name="Borneman A.R."/>
        </authorList>
    </citation>
    <scope>NUCLEOTIDE SEQUENCE [LARGE SCALE GENOMIC DNA]</scope>
    <source>
        <strain evidence="2">cv. Chardonnay</strain>
        <tissue evidence="1">Leaf</tissue>
    </source>
</reference>
<comment type="caution">
    <text evidence="1">The sequence shown here is derived from an EMBL/GenBank/DDBJ whole genome shotgun (WGS) entry which is preliminary data.</text>
</comment>
<gene>
    <name evidence="1" type="ORF">CK203_007696</name>
</gene>
<name>A0A438K1H3_VITVI</name>
<evidence type="ECO:0000313" key="1">
    <source>
        <dbReference type="EMBL" id="RVX15062.1"/>
    </source>
</evidence>
<accession>A0A438K1H3</accession>
<evidence type="ECO:0000313" key="2">
    <source>
        <dbReference type="Proteomes" id="UP000288805"/>
    </source>
</evidence>